<dbReference type="PANTHER" id="PTHR24015">
    <property type="entry name" value="OS07G0578800 PROTEIN-RELATED"/>
    <property type="match status" value="1"/>
</dbReference>
<dbReference type="Gene3D" id="1.25.40.10">
    <property type="entry name" value="Tetratricopeptide repeat domain"/>
    <property type="match status" value="2"/>
</dbReference>
<dbReference type="InterPro" id="IPR046960">
    <property type="entry name" value="PPR_At4g14850-like_plant"/>
</dbReference>
<keyword evidence="1" id="KW-0677">Repeat</keyword>
<accession>A0A6A2X9D1</accession>
<sequence length="180" mass="19721">MQVAGQRPNQYTMGSILRMCSTSGLLGRGKKVHGYVIKTQFESNDYVVMGLVDTYAKCNCILEAEYLFKMTPDKKNHVMSTAMVAGYSQNGEAFKAIKCYRDMVVEGIASNQFTLPSVLTACAAVEAGNFGAQVHSFIVRSGFEPNVFVQSALVDMYAKCRDLDSAIKVLVNTEVDDVVT</sequence>
<keyword evidence="3" id="KW-1185">Reference proteome</keyword>
<dbReference type="AlphaFoldDB" id="A0A6A2X9D1"/>
<comment type="caution">
    <text evidence="2">The sequence shown here is derived from an EMBL/GenBank/DDBJ whole genome shotgun (WGS) entry which is preliminary data.</text>
</comment>
<proteinExistence type="predicted"/>
<name>A0A6A2X9D1_HIBSY</name>
<dbReference type="GO" id="GO:0009451">
    <property type="term" value="P:RNA modification"/>
    <property type="evidence" value="ECO:0007669"/>
    <property type="project" value="InterPro"/>
</dbReference>
<dbReference type="FunFam" id="1.25.40.10:FF:000353">
    <property type="entry name" value="Pentatricopeptide repeat-containing protein At4g39530"/>
    <property type="match status" value="1"/>
</dbReference>
<gene>
    <name evidence="2" type="ORF">F3Y22_tig00112528pilonHSYRG00096</name>
</gene>
<protein>
    <recommendedName>
        <fullName evidence="4">Pentatricopeptide repeat-containing protein</fullName>
    </recommendedName>
</protein>
<reference evidence="2" key="1">
    <citation type="submission" date="2019-09" db="EMBL/GenBank/DDBJ databases">
        <title>Draft genome information of white flower Hibiscus syriacus.</title>
        <authorList>
            <person name="Kim Y.-M."/>
        </authorList>
    </citation>
    <scope>NUCLEOTIDE SEQUENCE [LARGE SCALE GENOMIC DNA]</scope>
    <source>
        <strain evidence="2">YM2019G1</strain>
    </source>
</reference>
<organism evidence="2 3">
    <name type="scientific">Hibiscus syriacus</name>
    <name type="common">Rose of Sharon</name>
    <dbReference type="NCBI Taxonomy" id="106335"/>
    <lineage>
        <taxon>Eukaryota</taxon>
        <taxon>Viridiplantae</taxon>
        <taxon>Streptophyta</taxon>
        <taxon>Embryophyta</taxon>
        <taxon>Tracheophyta</taxon>
        <taxon>Spermatophyta</taxon>
        <taxon>Magnoliopsida</taxon>
        <taxon>eudicotyledons</taxon>
        <taxon>Gunneridae</taxon>
        <taxon>Pentapetalae</taxon>
        <taxon>rosids</taxon>
        <taxon>malvids</taxon>
        <taxon>Malvales</taxon>
        <taxon>Malvaceae</taxon>
        <taxon>Malvoideae</taxon>
        <taxon>Hibiscus</taxon>
    </lineage>
</organism>
<dbReference type="NCBIfam" id="TIGR00756">
    <property type="entry name" value="PPR"/>
    <property type="match status" value="1"/>
</dbReference>
<evidence type="ECO:0008006" key="4">
    <source>
        <dbReference type="Google" id="ProtNLM"/>
    </source>
</evidence>
<dbReference type="InterPro" id="IPR002885">
    <property type="entry name" value="PPR_rpt"/>
</dbReference>
<dbReference type="PANTHER" id="PTHR24015:SF1903">
    <property type="entry name" value="OS05G0305300 PROTEIN"/>
    <property type="match status" value="1"/>
</dbReference>
<evidence type="ECO:0000313" key="3">
    <source>
        <dbReference type="Proteomes" id="UP000436088"/>
    </source>
</evidence>
<dbReference type="EMBL" id="VEPZ02001605">
    <property type="protein sequence ID" value="KAE8665830.1"/>
    <property type="molecule type" value="Genomic_DNA"/>
</dbReference>
<evidence type="ECO:0000256" key="1">
    <source>
        <dbReference type="ARBA" id="ARBA00022737"/>
    </source>
</evidence>
<dbReference type="GO" id="GO:0003723">
    <property type="term" value="F:RNA binding"/>
    <property type="evidence" value="ECO:0007669"/>
    <property type="project" value="InterPro"/>
</dbReference>
<dbReference type="Proteomes" id="UP000436088">
    <property type="component" value="Unassembled WGS sequence"/>
</dbReference>
<dbReference type="InterPro" id="IPR011990">
    <property type="entry name" value="TPR-like_helical_dom_sf"/>
</dbReference>
<dbReference type="Pfam" id="PF01535">
    <property type="entry name" value="PPR"/>
    <property type="match status" value="2"/>
</dbReference>
<evidence type="ECO:0000313" key="2">
    <source>
        <dbReference type="EMBL" id="KAE8665830.1"/>
    </source>
</evidence>